<evidence type="ECO:0000313" key="4">
    <source>
        <dbReference type="Proteomes" id="UP000266292"/>
    </source>
</evidence>
<dbReference type="Proteomes" id="UP000266292">
    <property type="component" value="Chromosome"/>
</dbReference>
<evidence type="ECO:0000313" key="3">
    <source>
        <dbReference type="EMBL" id="ARS36811.1"/>
    </source>
</evidence>
<keyword evidence="4" id="KW-1185">Reference proteome</keyword>
<feature type="region of interest" description="Disordered" evidence="2">
    <location>
        <begin position="444"/>
        <end position="477"/>
    </location>
</feature>
<gene>
    <name evidence="3" type="ORF">CA264_16045</name>
</gene>
<dbReference type="KEGG" id="pact:CA264_16045"/>
<accession>A0A1X9YVG4</accession>
<dbReference type="AlphaFoldDB" id="A0A1X9YVG4"/>
<evidence type="ECO:0000256" key="2">
    <source>
        <dbReference type="SAM" id="MobiDB-lite"/>
    </source>
</evidence>
<sequence>MADALSQFNPQSRGAAFILPNGWKTPLDILQQRQQQQREDQLRTEQQQAEQEQAAAERLGKIIPDVGDYWAPDHKLISDSMQGIRDYTSNMLAAGVDPTHALKNPHEYAKLSQMITEARGLAMMSAQQKKDYDSFVSKYQGIDDGSVRATAAEALLNQYKGAATPQERAKIRLQMERLYDLPAMAASSLKEFQPNESESLELDGKGGKKTFSISKFSEDQNENMRKTLSSNPKLVEAARLQYGYLSSEEKEKHGGFKPFFDNFIDEAVEARQRTKVKEDYDSDDLYWKWKNYNRQLANDNKTKQEEEDSAIDRVKWMESMRTGNVEQANALLNGKLGGKNVVSARFVHDKKVAVPGGELSGAKDLYGLSQAPVLELEIAEGETTDEFGEKHIQTRKVKIDMSKPGWQYEANNIYDALVGEKRKVSPEQFDAAAKKLNLFQEGNQTYSADTPKKTANPYNISVDDEPEVNNPYGIKLQ</sequence>
<feature type="coiled-coil region" evidence="1">
    <location>
        <begin position="32"/>
        <end position="59"/>
    </location>
</feature>
<name>A0A1X9YVG4_9BACT</name>
<keyword evidence="1" id="KW-0175">Coiled coil</keyword>
<dbReference type="RefSeq" id="WP_025608415.1">
    <property type="nucleotide sequence ID" value="NZ_CP021235.1"/>
</dbReference>
<evidence type="ECO:0000256" key="1">
    <source>
        <dbReference type="SAM" id="Coils"/>
    </source>
</evidence>
<protein>
    <submittedName>
        <fullName evidence="3">Uncharacterized protein</fullName>
    </submittedName>
</protein>
<organism evidence="3 4">
    <name type="scientific">Pontibacter actiniarum</name>
    <dbReference type="NCBI Taxonomy" id="323450"/>
    <lineage>
        <taxon>Bacteria</taxon>
        <taxon>Pseudomonadati</taxon>
        <taxon>Bacteroidota</taxon>
        <taxon>Cytophagia</taxon>
        <taxon>Cytophagales</taxon>
        <taxon>Hymenobacteraceae</taxon>
        <taxon>Pontibacter</taxon>
    </lineage>
</organism>
<proteinExistence type="predicted"/>
<dbReference type="STRING" id="709015.GCA_000472485_03240"/>
<dbReference type="EMBL" id="CP021235">
    <property type="protein sequence ID" value="ARS36811.1"/>
    <property type="molecule type" value="Genomic_DNA"/>
</dbReference>
<reference evidence="4" key="1">
    <citation type="submission" date="2017-05" db="EMBL/GenBank/DDBJ databases">
        <authorList>
            <person name="Ray J."/>
            <person name="Price M."/>
            <person name="Deutschbauer A."/>
        </authorList>
    </citation>
    <scope>NUCLEOTIDE SEQUENCE [LARGE SCALE GENOMIC DNA]</scope>
    <source>
        <strain evidence="4">DSM 19842</strain>
    </source>
</reference>